<evidence type="ECO:0000256" key="1">
    <source>
        <dbReference type="SAM" id="MobiDB-lite"/>
    </source>
</evidence>
<dbReference type="EMBL" id="BRZM01000426">
    <property type="protein sequence ID" value="GLD70757.1"/>
    <property type="molecule type" value="Genomic_DNA"/>
</dbReference>
<sequence length="148" mass="16480">MSEDQVMMSPWVVEVGAGFLSGGQFQVRAELSNGSFLQLNRSDEDVAQMMKRLVDGFPEMLSCRLLSEIMRSNGFCLANTETILFDLTPPTQGVTQSDHSTGRRDDGQDSEEVELETQNSPAPPPHTFCLTSHLLLTWTQETNILDEL</sequence>
<keyword evidence="3" id="KW-1185">Reference proteome</keyword>
<evidence type="ECO:0000313" key="2">
    <source>
        <dbReference type="EMBL" id="GLD70757.1"/>
    </source>
</evidence>
<protein>
    <submittedName>
        <fullName evidence="2">PX domain-containing protein 1-like protein</fullName>
    </submittedName>
</protein>
<feature type="region of interest" description="Disordered" evidence="1">
    <location>
        <begin position="88"/>
        <end position="126"/>
    </location>
</feature>
<comment type="caution">
    <text evidence="2">The sequence shown here is derived from an EMBL/GenBank/DDBJ whole genome shotgun (WGS) entry which is preliminary data.</text>
</comment>
<organism evidence="2 3">
    <name type="scientific">Lates japonicus</name>
    <name type="common">Japanese lates</name>
    <dbReference type="NCBI Taxonomy" id="270547"/>
    <lineage>
        <taxon>Eukaryota</taxon>
        <taxon>Metazoa</taxon>
        <taxon>Chordata</taxon>
        <taxon>Craniata</taxon>
        <taxon>Vertebrata</taxon>
        <taxon>Euteleostomi</taxon>
        <taxon>Actinopterygii</taxon>
        <taxon>Neopterygii</taxon>
        <taxon>Teleostei</taxon>
        <taxon>Neoteleostei</taxon>
        <taxon>Acanthomorphata</taxon>
        <taxon>Carangaria</taxon>
        <taxon>Carangaria incertae sedis</taxon>
        <taxon>Centropomidae</taxon>
        <taxon>Lates</taxon>
    </lineage>
</organism>
<accession>A0AAD3RJF9</accession>
<name>A0AAD3RJF9_LATJO</name>
<dbReference type="Proteomes" id="UP001279410">
    <property type="component" value="Unassembled WGS sequence"/>
</dbReference>
<reference evidence="2" key="1">
    <citation type="submission" date="2022-08" db="EMBL/GenBank/DDBJ databases">
        <title>Genome sequencing of akame (Lates japonicus).</title>
        <authorList>
            <person name="Hashiguchi Y."/>
            <person name="Takahashi H."/>
        </authorList>
    </citation>
    <scope>NUCLEOTIDE SEQUENCE</scope>
    <source>
        <strain evidence="2">Kochi</strain>
    </source>
</reference>
<dbReference type="AlphaFoldDB" id="A0AAD3RJF9"/>
<proteinExistence type="predicted"/>
<evidence type="ECO:0000313" key="3">
    <source>
        <dbReference type="Proteomes" id="UP001279410"/>
    </source>
</evidence>
<feature type="compositionally biased region" description="Polar residues" evidence="1">
    <location>
        <begin position="89"/>
        <end position="99"/>
    </location>
</feature>
<gene>
    <name evidence="2" type="ORF">AKAME5_002207500</name>
</gene>